<dbReference type="InterPro" id="IPR022926">
    <property type="entry name" value="NH(3)-dep_NAD(+)_synth"/>
</dbReference>
<dbReference type="RefSeq" id="WP_014804268.1">
    <property type="nucleotide sequence ID" value="NC_018020.1"/>
</dbReference>
<comment type="similarity">
    <text evidence="1 8 9">Belongs to the NAD synthetase family.</text>
</comment>
<dbReference type="NCBIfam" id="TIGR00552">
    <property type="entry name" value="nadE"/>
    <property type="match status" value="1"/>
</dbReference>
<comment type="catalytic activity">
    <reaction evidence="8 10">
        <text>deamido-NAD(+) + NH4(+) + ATP = AMP + diphosphate + NAD(+) + H(+)</text>
        <dbReference type="Rhea" id="RHEA:21188"/>
        <dbReference type="ChEBI" id="CHEBI:15378"/>
        <dbReference type="ChEBI" id="CHEBI:28938"/>
        <dbReference type="ChEBI" id="CHEBI:30616"/>
        <dbReference type="ChEBI" id="CHEBI:33019"/>
        <dbReference type="ChEBI" id="CHEBI:57540"/>
        <dbReference type="ChEBI" id="CHEBI:58437"/>
        <dbReference type="ChEBI" id="CHEBI:456215"/>
        <dbReference type="EC" id="6.3.1.5"/>
    </reaction>
</comment>
<dbReference type="InterPro" id="IPR022310">
    <property type="entry name" value="NAD/GMP_synthase"/>
</dbReference>
<comment type="caution">
    <text evidence="8">Lacks conserved residue(s) required for the propagation of feature annotation.</text>
</comment>
<feature type="binding site" evidence="8">
    <location>
        <position position="169"/>
    </location>
    <ligand>
        <name>ATP</name>
        <dbReference type="ChEBI" id="CHEBI:30616"/>
    </ligand>
</feature>
<keyword evidence="4 8" id="KW-0547">Nucleotide-binding</keyword>
<dbReference type="STRING" id="869212.Turpa_3129"/>
<keyword evidence="2 8" id="KW-0436">Ligase</keyword>
<dbReference type="UniPathway" id="UPA00253">
    <property type="reaction ID" value="UER00333"/>
</dbReference>
<evidence type="ECO:0000256" key="8">
    <source>
        <dbReference type="HAMAP-Rule" id="MF_00193"/>
    </source>
</evidence>
<feature type="binding site" evidence="8">
    <location>
        <begin position="38"/>
        <end position="45"/>
    </location>
    <ligand>
        <name>ATP</name>
        <dbReference type="ChEBI" id="CHEBI:30616"/>
    </ligand>
</feature>
<evidence type="ECO:0000256" key="4">
    <source>
        <dbReference type="ARBA" id="ARBA00022741"/>
    </source>
</evidence>
<gene>
    <name evidence="8" type="primary">nadE</name>
    <name evidence="12" type="ordered locus">Turpa_3129</name>
</gene>
<feature type="domain" description="NAD/GMP synthase" evidence="11">
    <location>
        <begin position="17"/>
        <end position="259"/>
    </location>
</feature>
<dbReference type="GO" id="GO:0005737">
    <property type="term" value="C:cytoplasm"/>
    <property type="evidence" value="ECO:0007669"/>
    <property type="project" value="InterPro"/>
</dbReference>
<dbReference type="PATRIC" id="fig|869212.3.peg.3157"/>
<accession>I4B911</accession>
<feature type="binding site" evidence="8">
    <location>
        <position position="140"/>
    </location>
    <ligand>
        <name>ATP</name>
        <dbReference type="ChEBI" id="CHEBI:30616"/>
    </ligand>
</feature>
<dbReference type="HAMAP" id="MF_00193">
    <property type="entry name" value="NadE_ammonia_dep"/>
    <property type="match status" value="1"/>
</dbReference>
<keyword evidence="13" id="KW-1185">Reference proteome</keyword>
<evidence type="ECO:0000313" key="13">
    <source>
        <dbReference type="Proteomes" id="UP000006048"/>
    </source>
</evidence>
<feature type="binding site" evidence="8">
    <location>
        <position position="44"/>
    </location>
    <ligand>
        <name>Mg(2+)</name>
        <dbReference type="ChEBI" id="CHEBI:18420"/>
    </ligand>
</feature>
<dbReference type="PANTHER" id="PTHR23090:SF9">
    <property type="entry name" value="GLUTAMINE-DEPENDENT NAD(+) SYNTHETASE"/>
    <property type="match status" value="1"/>
</dbReference>
<feature type="binding site" description="in other chain" evidence="8">
    <location>
        <position position="120"/>
    </location>
    <ligand>
        <name>deamido-NAD(+)</name>
        <dbReference type="ChEBI" id="CHEBI:58437"/>
        <note>ligand shared between two neighboring subunits</note>
    </ligand>
</feature>
<feature type="binding site" evidence="8">
    <location>
        <position position="145"/>
    </location>
    <ligand>
        <name>Mg(2+)</name>
        <dbReference type="ChEBI" id="CHEBI:18420"/>
    </ligand>
</feature>
<reference evidence="12 13" key="1">
    <citation type="submission" date="2012-06" db="EMBL/GenBank/DDBJ databases">
        <title>The complete chromosome of genome of Turneriella parva DSM 21527.</title>
        <authorList>
            <consortium name="US DOE Joint Genome Institute (JGI-PGF)"/>
            <person name="Lucas S."/>
            <person name="Han J."/>
            <person name="Lapidus A."/>
            <person name="Bruce D."/>
            <person name="Goodwin L."/>
            <person name="Pitluck S."/>
            <person name="Peters L."/>
            <person name="Kyrpides N."/>
            <person name="Mavromatis K."/>
            <person name="Ivanova N."/>
            <person name="Mikhailova N."/>
            <person name="Chertkov O."/>
            <person name="Detter J.C."/>
            <person name="Tapia R."/>
            <person name="Han C."/>
            <person name="Land M."/>
            <person name="Hauser L."/>
            <person name="Markowitz V."/>
            <person name="Cheng J.-F."/>
            <person name="Hugenholtz P."/>
            <person name="Woyke T."/>
            <person name="Wu D."/>
            <person name="Gronow S."/>
            <person name="Wellnitz S."/>
            <person name="Brambilla E."/>
            <person name="Klenk H.-P."/>
            <person name="Eisen J.A."/>
        </authorList>
    </citation>
    <scope>NUCLEOTIDE SEQUENCE [LARGE SCALE GENOMIC DNA]</scope>
    <source>
        <strain evidence="13">ATCC BAA-1111 / DSM 21527 / NCTC 11395 / H</strain>
    </source>
</reference>
<keyword evidence="6 8" id="KW-0460">Magnesium</keyword>
<evidence type="ECO:0000256" key="6">
    <source>
        <dbReference type="ARBA" id="ARBA00022842"/>
    </source>
</evidence>
<dbReference type="GO" id="GO:0003952">
    <property type="term" value="F:NAD+ synthase (glutamine-hydrolyzing) activity"/>
    <property type="evidence" value="ECO:0007669"/>
    <property type="project" value="InterPro"/>
</dbReference>
<evidence type="ECO:0000256" key="9">
    <source>
        <dbReference type="RuleBase" id="RU003811"/>
    </source>
</evidence>
<evidence type="ECO:0000259" key="11">
    <source>
        <dbReference type="Pfam" id="PF02540"/>
    </source>
</evidence>
<dbReference type="GO" id="GO:0008795">
    <property type="term" value="F:NAD+ synthase activity"/>
    <property type="evidence" value="ECO:0007669"/>
    <property type="project" value="UniProtKB-UniRule"/>
</dbReference>
<dbReference type="InterPro" id="IPR003694">
    <property type="entry name" value="NAD_synthase"/>
</dbReference>
<dbReference type="Gene3D" id="3.40.50.620">
    <property type="entry name" value="HUPs"/>
    <property type="match status" value="1"/>
</dbReference>
<proteinExistence type="inferred from homology"/>
<comment type="function">
    <text evidence="8">Catalyzes the ATP-dependent amidation of deamido-NAD to form NAD. Uses ammonia as a nitrogen source.</text>
</comment>
<keyword evidence="5 8" id="KW-0067">ATP-binding</keyword>
<dbReference type="KEGG" id="tpx:Turpa_3129"/>
<keyword evidence="7 8" id="KW-0520">NAD</keyword>
<dbReference type="PANTHER" id="PTHR23090">
    <property type="entry name" value="NH 3 /GLUTAMINE-DEPENDENT NAD + SYNTHETASE"/>
    <property type="match status" value="1"/>
</dbReference>
<dbReference type="OrthoDB" id="9803818at2"/>
<dbReference type="Pfam" id="PF02540">
    <property type="entry name" value="NAD_synthase"/>
    <property type="match status" value="1"/>
</dbReference>
<comment type="subunit">
    <text evidence="8">Homodimer.</text>
</comment>
<keyword evidence="3 8" id="KW-0479">Metal-binding</keyword>
<dbReference type="InterPro" id="IPR014729">
    <property type="entry name" value="Rossmann-like_a/b/a_fold"/>
</dbReference>
<dbReference type="GO" id="GO:0009435">
    <property type="term" value="P:NAD+ biosynthetic process"/>
    <property type="evidence" value="ECO:0007669"/>
    <property type="project" value="UniProtKB-UniRule"/>
</dbReference>
<evidence type="ECO:0000256" key="10">
    <source>
        <dbReference type="RuleBase" id="RU003812"/>
    </source>
</evidence>
<organism evidence="12 13">
    <name type="scientific">Turneriella parva (strain ATCC BAA-1111 / DSM 21527 / NCTC 11395 / H)</name>
    <name type="common">Leptospira parva</name>
    <dbReference type="NCBI Taxonomy" id="869212"/>
    <lineage>
        <taxon>Bacteria</taxon>
        <taxon>Pseudomonadati</taxon>
        <taxon>Spirochaetota</taxon>
        <taxon>Spirochaetia</taxon>
        <taxon>Leptospirales</taxon>
        <taxon>Leptospiraceae</taxon>
        <taxon>Turneriella</taxon>
    </lineage>
</organism>
<dbReference type="GO" id="GO:0005524">
    <property type="term" value="F:ATP binding"/>
    <property type="evidence" value="ECO:0007669"/>
    <property type="project" value="UniProtKB-UniRule"/>
</dbReference>
<evidence type="ECO:0000256" key="5">
    <source>
        <dbReference type="ARBA" id="ARBA00022840"/>
    </source>
</evidence>
<evidence type="ECO:0000313" key="12">
    <source>
        <dbReference type="EMBL" id="AFM13768.1"/>
    </source>
</evidence>
<protein>
    <recommendedName>
        <fullName evidence="8 10">NH(3)-dependent NAD(+) synthetase</fullName>
        <ecNumber evidence="8 10">6.3.1.5</ecNumber>
    </recommendedName>
</protein>
<dbReference type="AlphaFoldDB" id="I4B911"/>
<evidence type="ECO:0000256" key="1">
    <source>
        <dbReference type="ARBA" id="ARBA00005859"/>
    </source>
</evidence>
<dbReference type="SUPFAM" id="SSF52402">
    <property type="entry name" value="Adenine nucleotide alpha hydrolases-like"/>
    <property type="match status" value="1"/>
</dbReference>
<feature type="binding site" evidence="8">
    <location>
        <position position="191"/>
    </location>
    <ligand>
        <name>ATP</name>
        <dbReference type="ChEBI" id="CHEBI:30616"/>
    </ligand>
</feature>
<evidence type="ECO:0000256" key="7">
    <source>
        <dbReference type="ARBA" id="ARBA00023027"/>
    </source>
</evidence>
<comment type="pathway">
    <text evidence="8">Cofactor biosynthesis; NAD(+) biosynthesis; NAD(+) from deamido-NAD(+) (ammonia route): step 1/1.</text>
</comment>
<dbReference type="NCBIfam" id="NF010587">
    <property type="entry name" value="PRK13980.1"/>
    <property type="match status" value="1"/>
</dbReference>
<dbReference type="CDD" id="cd00553">
    <property type="entry name" value="NAD_synthase"/>
    <property type="match status" value="1"/>
</dbReference>
<dbReference type="FunFam" id="3.40.50.620:FF:000106">
    <property type="entry name" value="Glutamine-dependent NAD(+) synthetase"/>
    <property type="match status" value="1"/>
</dbReference>
<dbReference type="HOGENOM" id="CLU_059327_1_2_12"/>
<dbReference type="GO" id="GO:0004359">
    <property type="term" value="F:glutaminase activity"/>
    <property type="evidence" value="ECO:0007669"/>
    <property type="project" value="InterPro"/>
</dbReference>
<dbReference type="GO" id="GO:0046872">
    <property type="term" value="F:metal ion binding"/>
    <property type="evidence" value="ECO:0007669"/>
    <property type="project" value="UniProtKB-KW"/>
</dbReference>
<evidence type="ECO:0000256" key="3">
    <source>
        <dbReference type="ARBA" id="ARBA00022723"/>
    </source>
</evidence>
<sequence>MAKLPELPTFNNEFIANALAEIVRSEVKKTGLSEAVLGVSGGIDSALSLAIAIRALGKENVTAVMMPYKSSNPDSLGDAEKLCAKFGVKAERVEITPMADAYFAREGEMSGTRKGNVMARLRMIVLYDLSARDASLVIGTSNKTEILLGYSTLWGDMASAVNPLGDLYKYQVFALSRHLGVIDEILKKAPSADLWSGQTDEGEMGFSYALADTILYYWLERSYSVAALKELVQAAGADVAVVEQVLRRVERNAYKRQMPLIAKISSVTIGREFRTPRDWGM</sequence>
<dbReference type="EMBL" id="CP002959">
    <property type="protein sequence ID" value="AFM13768.1"/>
    <property type="molecule type" value="Genomic_DNA"/>
</dbReference>
<dbReference type="EC" id="6.3.1.5" evidence="8 10"/>
<evidence type="ECO:0000256" key="2">
    <source>
        <dbReference type="ARBA" id="ARBA00022598"/>
    </source>
</evidence>
<dbReference type="Proteomes" id="UP000006048">
    <property type="component" value="Chromosome"/>
</dbReference>
<name>I4B911_TURPD</name>